<evidence type="ECO:0000313" key="2">
    <source>
        <dbReference type="EMBL" id="MFF3574717.1"/>
    </source>
</evidence>
<evidence type="ECO:0008006" key="4">
    <source>
        <dbReference type="Google" id="ProtNLM"/>
    </source>
</evidence>
<protein>
    <recommendedName>
        <fullName evidence="4">Hemophore-related protein, Rv0203/Rv1174c family</fullName>
    </recommendedName>
</protein>
<evidence type="ECO:0000256" key="1">
    <source>
        <dbReference type="SAM" id="SignalP"/>
    </source>
</evidence>
<keyword evidence="1" id="KW-0732">Signal</keyword>
<evidence type="ECO:0000313" key="3">
    <source>
        <dbReference type="Proteomes" id="UP001601992"/>
    </source>
</evidence>
<feature type="chain" id="PRO_5045655707" description="Hemophore-related protein, Rv0203/Rv1174c family" evidence="1">
    <location>
        <begin position="24"/>
        <end position="96"/>
    </location>
</feature>
<dbReference type="EMBL" id="JBIAQY010000030">
    <property type="protein sequence ID" value="MFF3574717.1"/>
    <property type="molecule type" value="Genomic_DNA"/>
</dbReference>
<accession>A0ABW6SEG7</accession>
<reference evidence="2 3" key="1">
    <citation type="submission" date="2024-10" db="EMBL/GenBank/DDBJ databases">
        <title>The Natural Products Discovery Center: Release of the First 8490 Sequenced Strains for Exploring Actinobacteria Biosynthetic Diversity.</title>
        <authorList>
            <person name="Kalkreuter E."/>
            <person name="Kautsar S.A."/>
            <person name="Yang D."/>
            <person name="Bader C.D."/>
            <person name="Teijaro C.N."/>
            <person name="Fluegel L."/>
            <person name="Davis C.M."/>
            <person name="Simpson J.R."/>
            <person name="Lauterbach L."/>
            <person name="Steele A.D."/>
            <person name="Gui C."/>
            <person name="Meng S."/>
            <person name="Li G."/>
            <person name="Viehrig K."/>
            <person name="Ye F."/>
            <person name="Su P."/>
            <person name="Kiefer A.F."/>
            <person name="Nichols A."/>
            <person name="Cepeda A.J."/>
            <person name="Yan W."/>
            <person name="Fan B."/>
            <person name="Jiang Y."/>
            <person name="Adhikari A."/>
            <person name="Zheng C.-J."/>
            <person name="Schuster L."/>
            <person name="Cowan T.M."/>
            <person name="Smanski M.J."/>
            <person name="Chevrette M.G."/>
            <person name="De Carvalho L.P.S."/>
            <person name="Shen B."/>
        </authorList>
    </citation>
    <scope>NUCLEOTIDE SEQUENCE [LARGE SCALE GENOMIC DNA]</scope>
    <source>
        <strain evidence="2 3">NPDC002593</strain>
    </source>
</reference>
<feature type="signal peptide" evidence="1">
    <location>
        <begin position="1"/>
        <end position="23"/>
    </location>
</feature>
<dbReference type="Proteomes" id="UP001601992">
    <property type="component" value="Unassembled WGS sequence"/>
</dbReference>
<keyword evidence="3" id="KW-1185">Reference proteome</keyword>
<comment type="caution">
    <text evidence="2">The sequence shown here is derived from an EMBL/GenBank/DDBJ whole genome shotgun (WGS) entry which is preliminary data.</text>
</comment>
<gene>
    <name evidence="2" type="ORF">ACFYXQ_43910</name>
</gene>
<name>A0ABW6SEG7_9NOCA</name>
<dbReference type="RefSeq" id="WP_157186179.1">
    <property type="nucleotide sequence ID" value="NZ_JBIAQY010000030.1"/>
</dbReference>
<organism evidence="2 3">
    <name type="scientific">Nocardia jiangxiensis</name>
    <dbReference type="NCBI Taxonomy" id="282685"/>
    <lineage>
        <taxon>Bacteria</taxon>
        <taxon>Bacillati</taxon>
        <taxon>Actinomycetota</taxon>
        <taxon>Actinomycetes</taxon>
        <taxon>Mycobacteriales</taxon>
        <taxon>Nocardiaceae</taxon>
        <taxon>Nocardia</taxon>
    </lineage>
</organism>
<sequence>MKAAALTVLTTSFLLLAPAFAQAAPPLPNLNPSPDQMCDNTQQIVNTVRAQHPNATPDQIADNYDQMMGAKVPGYQLVQGQQHQQLLQLIHACGIR</sequence>
<proteinExistence type="predicted"/>